<dbReference type="GO" id="GO:0019068">
    <property type="term" value="P:virion assembly"/>
    <property type="evidence" value="ECO:0007669"/>
    <property type="project" value="InterPro"/>
</dbReference>
<dbReference type="NCBIfam" id="TIGR01539">
    <property type="entry name" value="portal_lambda"/>
    <property type="match status" value="1"/>
</dbReference>
<keyword evidence="3" id="KW-1185">Reference proteome</keyword>
<gene>
    <name evidence="2" type="ORF">GGD40_000874</name>
</gene>
<dbReference type="RefSeq" id="WP_179742885.1">
    <property type="nucleotide sequence ID" value="NZ_JACCAS010000001.1"/>
</dbReference>
<evidence type="ECO:0000256" key="1">
    <source>
        <dbReference type="SAM" id="MobiDB-lite"/>
    </source>
</evidence>
<dbReference type="Pfam" id="PF05136">
    <property type="entry name" value="Phage_portal_2"/>
    <property type="match status" value="1"/>
</dbReference>
<dbReference type="Proteomes" id="UP000540929">
    <property type="component" value="Unassembled WGS sequence"/>
</dbReference>
<name>A0A7Z0B648_9BURK</name>
<protein>
    <submittedName>
        <fullName evidence="2">Lambda family phage portal protein</fullName>
    </submittedName>
</protein>
<sequence>MDNPVQILGPDGNALPRSPGRASMLAGRSNTSYDAADLYGAHTEDWMPYLWSPDGEINMSRDRIVSRARDLIRNDGWATAAVMRTVDNVIGPDFRPIAKPDYRSLQALTGNKAFDHVWADEWGQQVEANWRAWAHDSGLYCDSQRAQNFPQMMQLAFRHQLIDGDSLSMLHWKPERVGYGRARYATALQIIDPDRLSNPQLRFDQQNMRGGVEVDPDGVAVAYWIRRAHQGDWFSAAQSVHWDRIERETEWGRPIIVHHFEHDRAAQHRGIGFLTPVLTRFKMLIKYDGTELDAAIVNAFFAAYIQSPFDSELVEEAVAGSSKVSAYQQERSSYHRERGTRLGDVGMTHLYPGETLGFAAPNRPSANFASFESAMLRNFAAGTGLAAQQISQNWAEVNYSSYRSAMLEAWKTFHRRRLGFASGQAQPVYTAWLEESVEIDSYPMPASAPDFVEARAAYSRAKWMGPGRGLVDIVKERQGAILGINAGLSSLEDEAAEVSGSDWRDIADRKAIEAERYRSLGLPVPTSLVGADAKEASKLPEEE</sequence>
<organism evidence="2 3">
    <name type="scientific">Paraburkholderia bryophila</name>
    <dbReference type="NCBI Taxonomy" id="420952"/>
    <lineage>
        <taxon>Bacteria</taxon>
        <taxon>Pseudomonadati</taxon>
        <taxon>Pseudomonadota</taxon>
        <taxon>Betaproteobacteria</taxon>
        <taxon>Burkholderiales</taxon>
        <taxon>Burkholderiaceae</taxon>
        <taxon>Paraburkholderia</taxon>
    </lineage>
</organism>
<dbReference type="EMBL" id="JACCAS010000001">
    <property type="protein sequence ID" value="NYH21395.1"/>
    <property type="molecule type" value="Genomic_DNA"/>
</dbReference>
<proteinExistence type="predicted"/>
<reference evidence="2 3" key="1">
    <citation type="submission" date="2020-07" db="EMBL/GenBank/DDBJ databases">
        <title>Exploring microbial biodiversity for novel pathways involved in the catabolism of aromatic compounds derived from lignin.</title>
        <authorList>
            <person name="Elkins J."/>
        </authorList>
    </citation>
    <scope>NUCLEOTIDE SEQUENCE [LARGE SCALE GENOMIC DNA]</scope>
    <source>
        <strain evidence="2 3">H2C3C</strain>
    </source>
</reference>
<evidence type="ECO:0000313" key="3">
    <source>
        <dbReference type="Proteomes" id="UP000540929"/>
    </source>
</evidence>
<dbReference type="GO" id="GO:0005198">
    <property type="term" value="F:structural molecule activity"/>
    <property type="evidence" value="ECO:0007669"/>
    <property type="project" value="InterPro"/>
</dbReference>
<comment type="caution">
    <text evidence="2">The sequence shown here is derived from an EMBL/GenBank/DDBJ whole genome shotgun (WGS) entry which is preliminary data.</text>
</comment>
<feature type="region of interest" description="Disordered" evidence="1">
    <location>
        <begin position="1"/>
        <end position="21"/>
    </location>
</feature>
<dbReference type="InterPro" id="IPR006429">
    <property type="entry name" value="Phage_lambda_portal"/>
</dbReference>
<dbReference type="AlphaFoldDB" id="A0A7Z0B648"/>
<accession>A0A7Z0B648</accession>
<evidence type="ECO:0000313" key="2">
    <source>
        <dbReference type="EMBL" id="NYH21395.1"/>
    </source>
</evidence>